<feature type="non-terminal residue" evidence="1">
    <location>
        <position position="1"/>
    </location>
</feature>
<name>A0ABS8VP00_DATST</name>
<comment type="caution">
    <text evidence="1">The sequence shown here is derived from an EMBL/GenBank/DDBJ whole genome shotgun (WGS) entry which is preliminary data.</text>
</comment>
<evidence type="ECO:0000313" key="2">
    <source>
        <dbReference type="Proteomes" id="UP000823775"/>
    </source>
</evidence>
<proteinExistence type="predicted"/>
<gene>
    <name evidence="1" type="ORF">HAX54_040477</name>
</gene>
<keyword evidence="2" id="KW-1185">Reference proteome</keyword>
<reference evidence="1 2" key="1">
    <citation type="journal article" date="2021" name="BMC Genomics">
        <title>Datura genome reveals duplications of psychoactive alkaloid biosynthetic genes and high mutation rate following tissue culture.</title>
        <authorList>
            <person name="Rajewski A."/>
            <person name="Carter-House D."/>
            <person name="Stajich J."/>
            <person name="Litt A."/>
        </authorList>
    </citation>
    <scope>NUCLEOTIDE SEQUENCE [LARGE SCALE GENOMIC DNA]</scope>
    <source>
        <strain evidence="1">AR-01</strain>
    </source>
</reference>
<evidence type="ECO:0000313" key="1">
    <source>
        <dbReference type="EMBL" id="MCE0482085.1"/>
    </source>
</evidence>
<dbReference type="EMBL" id="JACEIK010005719">
    <property type="protein sequence ID" value="MCE0482085.1"/>
    <property type="molecule type" value="Genomic_DNA"/>
</dbReference>
<accession>A0ABS8VP00</accession>
<protein>
    <submittedName>
        <fullName evidence="1">Uncharacterized protein</fullName>
    </submittedName>
</protein>
<dbReference type="Proteomes" id="UP000823775">
    <property type="component" value="Unassembled WGS sequence"/>
</dbReference>
<organism evidence="1 2">
    <name type="scientific">Datura stramonium</name>
    <name type="common">Jimsonweed</name>
    <name type="synonym">Common thornapple</name>
    <dbReference type="NCBI Taxonomy" id="4076"/>
    <lineage>
        <taxon>Eukaryota</taxon>
        <taxon>Viridiplantae</taxon>
        <taxon>Streptophyta</taxon>
        <taxon>Embryophyta</taxon>
        <taxon>Tracheophyta</taxon>
        <taxon>Spermatophyta</taxon>
        <taxon>Magnoliopsida</taxon>
        <taxon>eudicotyledons</taxon>
        <taxon>Gunneridae</taxon>
        <taxon>Pentapetalae</taxon>
        <taxon>asterids</taxon>
        <taxon>lamiids</taxon>
        <taxon>Solanales</taxon>
        <taxon>Solanaceae</taxon>
        <taxon>Solanoideae</taxon>
        <taxon>Datureae</taxon>
        <taxon>Datura</taxon>
    </lineage>
</organism>
<sequence length="91" mass="10200">DLNFLFLVEVGNQFSIYYTLPRRLVNPVSGGVSHMPMRLEGGAVRRRMCETHSAPQLLPGHRRCLAHAITRPWRNVACCRCQGMLPCAPPA</sequence>